<sequence>MSGPKGIQYEIALERRRAEDAMQKWRALNGRVQAFSLRCSALNMSDASVLPGAVPAGTSAVIEAACAELERTLASAHTRLESQLSAQRSQRITHNLDAILEELDQRESAASVLAEDVRPKSSHNVLEDAEKVDIGTKSDIADRVRRVLSSLVEQSDELETMAAGVLRAPPARARLLLSDLSSRVNAANRRSQQRIDNRGQIEEIRCEASLLLDRSRIDMLLDGADHALESHLDPTPSLTSARATLAMQSALEREERDQAFVLGVVTESLVELGYSVSPIDLETPSSAVFKRSGPQTHAVTANVSDGEIGLRTVRTTAATDKGDDLAAEQQMCSDLDPLIEALRARGVMPGRVRAVPAGVTTPKLITSTLAAPATAKPAHVGTRRTRENERTRE</sequence>
<gene>
    <name evidence="2" type="ORF">AABD04_07765</name>
</gene>
<evidence type="ECO:0000256" key="1">
    <source>
        <dbReference type="SAM" id="MobiDB-lite"/>
    </source>
</evidence>
<dbReference type="Proteomes" id="UP001456513">
    <property type="component" value="Unassembled WGS sequence"/>
</dbReference>
<evidence type="ECO:0000313" key="2">
    <source>
        <dbReference type="EMBL" id="MEK8070741.1"/>
    </source>
</evidence>
<dbReference type="EMBL" id="JBBPCN010000001">
    <property type="protein sequence ID" value="MEK8070741.1"/>
    <property type="molecule type" value="Genomic_DNA"/>
</dbReference>
<dbReference type="RefSeq" id="WP_341440762.1">
    <property type="nucleotide sequence ID" value="NZ_JBBPCN010000001.1"/>
</dbReference>
<feature type="compositionally biased region" description="Basic and acidic residues" evidence="1">
    <location>
        <begin position="384"/>
        <end position="393"/>
    </location>
</feature>
<name>A0ABU9CVD4_9NOCA</name>
<accession>A0ABU9CVD4</accession>
<organism evidence="2 3">
    <name type="scientific">Rhodococcus navarretei</name>
    <dbReference type="NCBI Taxonomy" id="3128981"/>
    <lineage>
        <taxon>Bacteria</taxon>
        <taxon>Bacillati</taxon>
        <taxon>Actinomycetota</taxon>
        <taxon>Actinomycetes</taxon>
        <taxon>Mycobacteriales</taxon>
        <taxon>Nocardiaceae</taxon>
        <taxon>Rhodococcus</taxon>
    </lineage>
</organism>
<protein>
    <submittedName>
        <fullName evidence="2">Uncharacterized protein</fullName>
    </submittedName>
</protein>
<proteinExistence type="predicted"/>
<evidence type="ECO:0000313" key="3">
    <source>
        <dbReference type="Proteomes" id="UP001456513"/>
    </source>
</evidence>
<keyword evidence="3" id="KW-1185">Reference proteome</keyword>
<comment type="caution">
    <text evidence="2">The sequence shown here is derived from an EMBL/GenBank/DDBJ whole genome shotgun (WGS) entry which is preliminary data.</text>
</comment>
<reference evidence="2 3" key="1">
    <citation type="submission" date="2024-03" db="EMBL/GenBank/DDBJ databases">
        <title>Rhodococcus navarretei sp. nov. and Pseudarthrobacter quantumdoti sp. nov., two new species with the ability to biosynthesize Quantum Dots isolated from soil samples at Union Glacier, Antarctica.</title>
        <authorList>
            <person name="Vargas M."/>
        </authorList>
    </citation>
    <scope>NUCLEOTIDE SEQUENCE [LARGE SCALE GENOMIC DNA]</scope>
    <source>
        <strain evidence="2 3">EXRC-4A-4</strain>
    </source>
</reference>
<feature type="region of interest" description="Disordered" evidence="1">
    <location>
        <begin position="370"/>
        <end position="393"/>
    </location>
</feature>